<dbReference type="AlphaFoldDB" id="A0A4R3K1L3"/>
<dbReference type="InterPro" id="IPR015421">
    <property type="entry name" value="PyrdxlP-dep_Trfase_major"/>
</dbReference>
<comment type="catalytic activity">
    <reaction evidence="5">
        <text>N(2)-acetyl-L-ornithine + 2-oxoglutarate = N-acetyl-L-glutamate 5-semialdehyde + L-glutamate</text>
        <dbReference type="Rhea" id="RHEA:18049"/>
        <dbReference type="ChEBI" id="CHEBI:16810"/>
        <dbReference type="ChEBI" id="CHEBI:29123"/>
        <dbReference type="ChEBI" id="CHEBI:29985"/>
        <dbReference type="ChEBI" id="CHEBI:57805"/>
        <dbReference type="EC" id="2.6.1.11"/>
    </reaction>
</comment>
<comment type="miscellaneous">
    <text evidence="5">May also have succinyldiaminopimelate aminotransferase activity, thus carrying out the corresponding step in lysine biosynthesis.</text>
</comment>
<dbReference type="GO" id="GO:0005737">
    <property type="term" value="C:cytoplasm"/>
    <property type="evidence" value="ECO:0007669"/>
    <property type="project" value="UniProtKB-SubCell"/>
</dbReference>
<comment type="pathway">
    <text evidence="5">Amino-acid biosynthesis; L-arginine biosynthesis; N(2)-acetyl-L-ornithine from L-glutamate: step 4/4.</text>
</comment>
<dbReference type="InterPro" id="IPR049704">
    <property type="entry name" value="Aminotrans_3_PPA_site"/>
</dbReference>
<dbReference type="InterPro" id="IPR005814">
    <property type="entry name" value="Aminotrans_3"/>
</dbReference>
<feature type="binding site" evidence="5">
    <location>
        <position position="136"/>
    </location>
    <ligand>
        <name>pyridoxal 5'-phosphate</name>
        <dbReference type="ChEBI" id="CHEBI:597326"/>
    </ligand>
</feature>
<keyword evidence="5" id="KW-0055">Arginine biosynthesis</keyword>
<dbReference type="GO" id="GO:0003992">
    <property type="term" value="F:N2-acetyl-L-ornithine:2-oxoglutarate 5-aminotransferase activity"/>
    <property type="evidence" value="ECO:0007669"/>
    <property type="project" value="UniProtKB-UniRule"/>
</dbReference>
<dbReference type="InterPro" id="IPR015424">
    <property type="entry name" value="PyrdxlP-dep_Trfase"/>
</dbReference>
<evidence type="ECO:0000256" key="5">
    <source>
        <dbReference type="HAMAP-Rule" id="MF_01107"/>
    </source>
</evidence>
<organism evidence="6 7">
    <name type="scientific">Muricomes intestini</name>
    <dbReference type="NCBI Taxonomy" id="1796634"/>
    <lineage>
        <taxon>Bacteria</taxon>
        <taxon>Bacillati</taxon>
        <taxon>Bacillota</taxon>
        <taxon>Clostridia</taxon>
        <taxon>Lachnospirales</taxon>
        <taxon>Lachnospiraceae</taxon>
        <taxon>Muricomes</taxon>
    </lineage>
</organism>
<feature type="binding site" evidence="5">
    <location>
        <position position="139"/>
    </location>
    <ligand>
        <name>N(2)-acetyl-L-ornithine</name>
        <dbReference type="ChEBI" id="CHEBI:57805"/>
    </ligand>
</feature>
<evidence type="ECO:0000256" key="3">
    <source>
        <dbReference type="ARBA" id="ARBA00022679"/>
    </source>
</evidence>
<comment type="caution">
    <text evidence="5">Lacks conserved residue(s) required for the propagation of feature annotation.</text>
</comment>
<keyword evidence="4 5" id="KW-0663">Pyridoxal phosphate</keyword>
<evidence type="ECO:0000256" key="2">
    <source>
        <dbReference type="ARBA" id="ARBA00022605"/>
    </source>
</evidence>
<protein>
    <recommendedName>
        <fullName evidence="5">Acetylornithine aminotransferase</fullName>
        <shortName evidence="5">ACOAT</shortName>
        <ecNumber evidence="5">2.6.1.11</ecNumber>
    </recommendedName>
</protein>
<comment type="subcellular location">
    <subcellularLocation>
        <location evidence="5">Cytoplasm</location>
    </subcellularLocation>
</comment>
<dbReference type="Pfam" id="PF00202">
    <property type="entry name" value="Aminotran_3"/>
    <property type="match status" value="1"/>
</dbReference>
<dbReference type="InterPro" id="IPR050103">
    <property type="entry name" value="Class-III_PLP-dep_AT"/>
</dbReference>
<dbReference type="InterPro" id="IPR004636">
    <property type="entry name" value="AcOrn/SuccOrn_fam"/>
</dbReference>
<dbReference type="PIRSF" id="PIRSF000521">
    <property type="entry name" value="Transaminase_4ab_Lys_Orn"/>
    <property type="match status" value="1"/>
</dbReference>
<comment type="caution">
    <text evidence="6">The sequence shown here is derived from an EMBL/GenBank/DDBJ whole genome shotgun (WGS) entry which is preliminary data.</text>
</comment>
<dbReference type="UniPathway" id="UPA00068">
    <property type="reaction ID" value="UER00109"/>
</dbReference>
<feature type="binding site" evidence="5">
    <location>
        <position position="280"/>
    </location>
    <ligand>
        <name>pyridoxal 5'-phosphate</name>
        <dbReference type="ChEBI" id="CHEBI:597326"/>
    </ligand>
</feature>
<dbReference type="NCBIfam" id="NF002325">
    <property type="entry name" value="PRK01278.1"/>
    <property type="match status" value="1"/>
</dbReference>
<evidence type="ECO:0000256" key="1">
    <source>
        <dbReference type="ARBA" id="ARBA00022576"/>
    </source>
</evidence>
<dbReference type="FunFam" id="3.40.640.10:FF:000004">
    <property type="entry name" value="Acetylornithine aminotransferase"/>
    <property type="match status" value="1"/>
</dbReference>
<dbReference type="Gene3D" id="3.90.1150.10">
    <property type="entry name" value="Aspartate Aminotransferase, domain 1"/>
    <property type="match status" value="1"/>
</dbReference>
<keyword evidence="1 5" id="KW-0032">Aminotransferase</keyword>
<dbReference type="RefSeq" id="WP_165920954.1">
    <property type="nucleotide sequence ID" value="NZ_DAIPCY010000019.1"/>
</dbReference>
<dbReference type="PANTHER" id="PTHR11986:SF79">
    <property type="entry name" value="ACETYLORNITHINE AMINOTRANSFERASE, MITOCHONDRIAL"/>
    <property type="match status" value="1"/>
</dbReference>
<keyword evidence="2 5" id="KW-0028">Amino-acid biosynthesis</keyword>
<comment type="similarity">
    <text evidence="5">Belongs to the class-III pyridoxal-phosphate-dependent aminotransferase family. ArgD subfamily.</text>
</comment>
<comment type="cofactor">
    <cofactor evidence="5">
        <name>pyridoxal 5'-phosphate</name>
        <dbReference type="ChEBI" id="CHEBI:597326"/>
    </cofactor>
    <text evidence="5">Binds 1 pyridoxal phosphate per subunit.</text>
</comment>
<dbReference type="GO" id="GO:0042802">
    <property type="term" value="F:identical protein binding"/>
    <property type="evidence" value="ECO:0007669"/>
    <property type="project" value="TreeGrafter"/>
</dbReference>
<sequence length="396" mass="43896">MVNSKIQAGEENLLHVYNRFPIALDHGNGMYVYDTDGKEYLDFAAGFAVTGLGYNNKELNETLKEQVDKIYHISNLYYHENCGEAAAALNKITGMDRVFFTNSGSEANEGALKSARRYAYTRQTGKYEFIAMENSFHGRSFGAVSVTGHDSYREPFEPLVPGVHFAKFNNLDNVKSLVNEKTCAIILEPLQGEGGINLATQEFMEGIRQICDEKDILMICDEVQCGMGRTGSMFACQGFGVKPDIITVAKAIGNGIPVGAFAMTKKVAEYSLKQGDHGATYGGNPLACTAVKKVLEIFEKEHILDHVNEISPYLTKRLDEMTEKWACIVQRKGKGLMQGLQFNIPVGEINKRAVENGLLVIQAEGNVIRFVPPLILEEKHIDEMVEKLEQVLMGLC</sequence>
<dbReference type="EMBL" id="SLZZ01000028">
    <property type="protein sequence ID" value="TCS75593.1"/>
    <property type="molecule type" value="Genomic_DNA"/>
</dbReference>
<dbReference type="GO" id="GO:0030170">
    <property type="term" value="F:pyridoxal phosphate binding"/>
    <property type="evidence" value="ECO:0007669"/>
    <property type="project" value="InterPro"/>
</dbReference>
<dbReference type="NCBIfam" id="TIGR00707">
    <property type="entry name" value="argD"/>
    <property type="match status" value="1"/>
</dbReference>
<gene>
    <name evidence="5" type="primary">argD</name>
    <name evidence="6" type="ORF">EDD59_12817</name>
</gene>
<feature type="binding site" evidence="5">
    <location>
        <begin position="221"/>
        <end position="224"/>
    </location>
    <ligand>
        <name>pyridoxal 5'-phosphate</name>
        <dbReference type="ChEBI" id="CHEBI:597326"/>
    </ligand>
</feature>
<reference evidence="6 7" key="1">
    <citation type="submission" date="2019-03" db="EMBL/GenBank/DDBJ databases">
        <title>Genomic Encyclopedia of Type Strains, Phase IV (KMG-IV): sequencing the most valuable type-strain genomes for metagenomic binning, comparative biology and taxonomic classification.</title>
        <authorList>
            <person name="Goeker M."/>
        </authorList>
    </citation>
    <scope>NUCLEOTIDE SEQUENCE [LARGE SCALE GENOMIC DNA]</scope>
    <source>
        <strain evidence="6 7">DSM 29489</strain>
    </source>
</reference>
<dbReference type="CDD" id="cd00610">
    <property type="entry name" value="OAT_like"/>
    <property type="match status" value="1"/>
</dbReference>
<dbReference type="GO" id="GO:0006526">
    <property type="term" value="P:L-arginine biosynthetic process"/>
    <property type="evidence" value="ECO:0007669"/>
    <property type="project" value="UniProtKB-UniRule"/>
</dbReference>
<evidence type="ECO:0000256" key="4">
    <source>
        <dbReference type="ARBA" id="ARBA00022898"/>
    </source>
</evidence>
<comment type="subunit">
    <text evidence="5">Homodimer.</text>
</comment>
<proteinExistence type="inferred from homology"/>
<name>A0A4R3K1L3_9FIRM</name>
<dbReference type="EC" id="2.6.1.11" evidence="5"/>
<evidence type="ECO:0000313" key="6">
    <source>
        <dbReference type="EMBL" id="TCS75593.1"/>
    </source>
</evidence>
<keyword evidence="7" id="KW-1185">Reference proteome</keyword>
<keyword evidence="5" id="KW-0963">Cytoplasm</keyword>
<feature type="modified residue" description="N6-(pyridoxal phosphate)lysine" evidence="5">
    <location>
        <position position="250"/>
    </location>
</feature>
<accession>A0A4R3K1L3</accession>
<evidence type="ECO:0000313" key="7">
    <source>
        <dbReference type="Proteomes" id="UP000295726"/>
    </source>
</evidence>
<dbReference type="Proteomes" id="UP000295726">
    <property type="component" value="Unassembled WGS sequence"/>
</dbReference>
<dbReference type="SUPFAM" id="SSF53383">
    <property type="entry name" value="PLP-dependent transferases"/>
    <property type="match status" value="1"/>
</dbReference>
<dbReference type="PROSITE" id="PS00600">
    <property type="entry name" value="AA_TRANSFER_CLASS_3"/>
    <property type="match status" value="1"/>
</dbReference>
<dbReference type="InterPro" id="IPR015422">
    <property type="entry name" value="PyrdxlP-dep_Trfase_small"/>
</dbReference>
<dbReference type="HAMAP" id="MF_01107">
    <property type="entry name" value="ArgD_aminotrans_3"/>
    <property type="match status" value="1"/>
</dbReference>
<keyword evidence="3 5" id="KW-0808">Transferase</keyword>
<dbReference type="Gene3D" id="3.40.640.10">
    <property type="entry name" value="Type I PLP-dependent aspartate aminotransferase-like (Major domain)"/>
    <property type="match status" value="1"/>
</dbReference>
<dbReference type="PANTHER" id="PTHR11986">
    <property type="entry name" value="AMINOTRANSFERASE CLASS III"/>
    <property type="match status" value="1"/>
</dbReference>